<keyword evidence="1" id="KW-1133">Transmembrane helix</keyword>
<evidence type="ECO:0000256" key="1">
    <source>
        <dbReference type="SAM" id="Phobius"/>
    </source>
</evidence>
<dbReference type="Proteomes" id="UP001141806">
    <property type="component" value="Unassembled WGS sequence"/>
</dbReference>
<reference evidence="2" key="1">
    <citation type="journal article" date="2023" name="Plant J.">
        <title>The genome of the king protea, Protea cynaroides.</title>
        <authorList>
            <person name="Chang J."/>
            <person name="Duong T.A."/>
            <person name="Schoeman C."/>
            <person name="Ma X."/>
            <person name="Roodt D."/>
            <person name="Barker N."/>
            <person name="Li Z."/>
            <person name="Van de Peer Y."/>
            <person name="Mizrachi E."/>
        </authorList>
    </citation>
    <scope>NUCLEOTIDE SEQUENCE</scope>
    <source>
        <tissue evidence="2">Young leaves</tissue>
    </source>
</reference>
<proteinExistence type="predicted"/>
<keyword evidence="1" id="KW-0472">Membrane</keyword>
<protein>
    <submittedName>
        <fullName evidence="2">Uncharacterized protein</fullName>
    </submittedName>
</protein>
<evidence type="ECO:0000313" key="2">
    <source>
        <dbReference type="EMBL" id="KAJ4977477.1"/>
    </source>
</evidence>
<comment type="caution">
    <text evidence="2">The sequence shown here is derived from an EMBL/GenBank/DDBJ whole genome shotgun (WGS) entry which is preliminary data.</text>
</comment>
<organism evidence="2 3">
    <name type="scientific">Protea cynaroides</name>
    <dbReference type="NCBI Taxonomy" id="273540"/>
    <lineage>
        <taxon>Eukaryota</taxon>
        <taxon>Viridiplantae</taxon>
        <taxon>Streptophyta</taxon>
        <taxon>Embryophyta</taxon>
        <taxon>Tracheophyta</taxon>
        <taxon>Spermatophyta</taxon>
        <taxon>Magnoliopsida</taxon>
        <taxon>Proteales</taxon>
        <taxon>Proteaceae</taxon>
        <taxon>Protea</taxon>
    </lineage>
</organism>
<keyword evidence="1" id="KW-0812">Transmembrane</keyword>
<accession>A0A9Q0KVJ0</accession>
<evidence type="ECO:0000313" key="3">
    <source>
        <dbReference type="Proteomes" id="UP001141806"/>
    </source>
</evidence>
<sequence>MIWCWDLVDIQQFQEGLNIIYICLADSEIDQVMKLFSCSLRTVVQNRSFGLQSLSPFFLALLYSLRFEILVNVLVPKDFIIAGTNSRISKLIIVIITLFGVVFLNISTYSMWRFFFPKLRGKFTEIFTSDARFYCCWHLKCSAPTIFSKLSRKRNEKLPLFALSKSREFSANFLGQLLSTR</sequence>
<gene>
    <name evidence="2" type="ORF">NE237_002583</name>
</gene>
<feature type="transmembrane region" description="Helical" evidence="1">
    <location>
        <begin position="91"/>
        <end position="112"/>
    </location>
</feature>
<name>A0A9Q0KVJ0_9MAGN</name>
<dbReference type="EMBL" id="JAMYWD010000003">
    <property type="protein sequence ID" value="KAJ4977477.1"/>
    <property type="molecule type" value="Genomic_DNA"/>
</dbReference>
<dbReference type="AlphaFoldDB" id="A0A9Q0KVJ0"/>
<keyword evidence="3" id="KW-1185">Reference proteome</keyword>